<comment type="caution">
    <text evidence="5">The sequence shown here is derived from an EMBL/GenBank/DDBJ whole genome shotgun (WGS) entry which is preliminary data.</text>
</comment>
<evidence type="ECO:0000256" key="1">
    <source>
        <dbReference type="ARBA" id="ARBA00023016"/>
    </source>
</evidence>
<dbReference type="SUPFAM" id="SSF49764">
    <property type="entry name" value="HSP20-like chaperones"/>
    <property type="match status" value="1"/>
</dbReference>
<proteinExistence type="inferred from homology"/>
<evidence type="ECO:0000313" key="5">
    <source>
        <dbReference type="EMBL" id="KAH7446163.1"/>
    </source>
</evidence>
<evidence type="ECO:0000256" key="2">
    <source>
        <dbReference type="PROSITE-ProRule" id="PRU00285"/>
    </source>
</evidence>
<dbReference type="Gene3D" id="2.60.40.790">
    <property type="match status" value="1"/>
</dbReference>
<dbReference type="InterPro" id="IPR031107">
    <property type="entry name" value="Small_HSP"/>
</dbReference>
<keyword evidence="6" id="KW-1185">Reference proteome</keyword>
<protein>
    <recommendedName>
        <fullName evidence="4">SHSP domain-containing protein</fullName>
    </recommendedName>
</protein>
<dbReference type="Proteomes" id="UP000825935">
    <property type="component" value="Chromosome 1"/>
</dbReference>
<dbReference type="AlphaFoldDB" id="A0A8T2VKP1"/>
<dbReference type="InterPro" id="IPR008978">
    <property type="entry name" value="HSP20-like_chaperone"/>
</dbReference>
<comment type="similarity">
    <text evidence="2 3">Belongs to the small heat shock protein (HSP20) family.</text>
</comment>
<dbReference type="OrthoDB" id="1901663at2759"/>
<dbReference type="PANTHER" id="PTHR11527">
    <property type="entry name" value="HEAT-SHOCK PROTEIN 20 FAMILY MEMBER"/>
    <property type="match status" value="1"/>
</dbReference>
<name>A0A8T2VKP1_CERRI</name>
<dbReference type="Pfam" id="PF00011">
    <property type="entry name" value="HSP20"/>
    <property type="match status" value="1"/>
</dbReference>
<evidence type="ECO:0000313" key="6">
    <source>
        <dbReference type="Proteomes" id="UP000825935"/>
    </source>
</evidence>
<feature type="domain" description="SHSP" evidence="4">
    <location>
        <begin position="9"/>
        <end position="122"/>
    </location>
</feature>
<dbReference type="EMBL" id="CM035406">
    <property type="protein sequence ID" value="KAH7446163.1"/>
    <property type="molecule type" value="Genomic_DNA"/>
</dbReference>
<organism evidence="5 6">
    <name type="scientific">Ceratopteris richardii</name>
    <name type="common">Triangle waterfern</name>
    <dbReference type="NCBI Taxonomy" id="49495"/>
    <lineage>
        <taxon>Eukaryota</taxon>
        <taxon>Viridiplantae</taxon>
        <taxon>Streptophyta</taxon>
        <taxon>Embryophyta</taxon>
        <taxon>Tracheophyta</taxon>
        <taxon>Polypodiopsida</taxon>
        <taxon>Polypodiidae</taxon>
        <taxon>Polypodiales</taxon>
        <taxon>Pteridineae</taxon>
        <taxon>Pteridaceae</taxon>
        <taxon>Parkerioideae</taxon>
        <taxon>Ceratopteris</taxon>
    </lineage>
</organism>
<gene>
    <name evidence="5" type="ORF">KP509_01G042300</name>
</gene>
<accession>A0A8T2VKP1</accession>
<evidence type="ECO:0000259" key="4">
    <source>
        <dbReference type="PROSITE" id="PS01031"/>
    </source>
</evidence>
<sequence>MASYSFYLPIVSVGELNVDWMENEDQHVLTLDVPGVRTSDLVIKEVAPNVLHLEGVYKDGEILAVNPSLHAVERPRGRFIRQYKLPDNTVLAAKKVLYENGLLHIIVPKRKLRVRNIPIMVTRL</sequence>
<reference evidence="5" key="1">
    <citation type="submission" date="2021-08" db="EMBL/GenBank/DDBJ databases">
        <title>WGS assembly of Ceratopteris richardii.</title>
        <authorList>
            <person name="Marchant D.B."/>
            <person name="Chen G."/>
            <person name="Jenkins J."/>
            <person name="Shu S."/>
            <person name="Leebens-Mack J."/>
            <person name="Grimwood J."/>
            <person name="Schmutz J."/>
            <person name="Soltis P."/>
            <person name="Soltis D."/>
            <person name="Chen Z.-H."/>
        </authorList>
    </citation>
    <scope>NUCLEOTIDE SEQUENCE</scope>
    <source>
        <strain evidence="5">Whitten #5841</strain>
        <tissue evidence="5">Leaf</tissue>
    </source>
</reference>
<dbReference type="InterPro" id="IPR002068">
    <property type="entry name" value="A-crystallin/Hsp20_dom"/>
</dbReference>
<evidence type="ECO:0000256" key="3">
    <source>
        <dbReference type="RuleBase" id="RU003616"/>
    </source>
</evidence>
<keyword evidence="1" id="KW-0346">Stress response</keyword>
<dbReference type="PROSITE" id="PS01031">
    <property type="entry name" value="SHSP"/>
    <property type="match status" value="1"/>
</dbReference>